<dbReference type="GO" id="GO:0005783">
    <property type="term" value="C:endoplasmic reticulum"/>
    <property type="evidence" value="ECO:0007669"/>
    <property type="project" value="TreeGrafter"/>
</dbReference>
<keyword evidence="5" id="KW-1185">Reference proteome</keyword>
<dbReference type="Gene3D" id="2.60.120.330">
    <property type="entry name" value="B-lactam Antibiotic, Isopenicillin N Synthase, Chain"/>
    <property type="match status" value="1"/>
</dbReference>
<evidence type="ECO:0000256" key="3">
    <source>
        <dbReference type="SAM" id="Phobius"/>
    </source>
</evidence>
<dbReference type="InterPro" id="IPR011990">
    <property type="entry name" value="TPR-like_helical_dom_sf"/>
</dbReference>
<dbReference type="STRING" id="70415.A0A5S6R3L3"/>
<feature type="region of interest" description="Disordered" evidence="2">
    <location>
        <begin position="291"/>
        <end position="409"/>
    </location>
</feature>
<dbReference type="PANTHER" id="PTHR12366:SF29">
    <property type="entry name" value="ASPARTYL BETA-HYDROXYLASE, ISOFORM L"/>
    <property type="match status" value="1"/>
</dbReference>
<evidence type="ECO:0000259" key="4">
    <source>
        <dbReference type="Pfam" id="PF05118"/>
    </source>
</evidence>
<protein>
    <submittedName>
        <fullName evidence="6">TPR_REGION domain-containing protein</fullName>
    </submittedName>
</protein>
<evidence type="ECO:0000256" key="2">
    <source>
        <dbReference type="SAM" id="MobiDB-lite"/>
    </source>
</evidence>
<feature type="compositionally biased region" description="Basic and acidic residues" evidence="2">
    <location>
        <begin position="291"/>
        <end position="318"/>
    </location>
</feature>
<sequence length="1005" mass="114202">MLDQQQLRGKGPKTGWTLTFDKCILTFGRVGKCECTNSRCAALAESPASTTTPRQLSLTTSASGVAGGWILSSFPSPPLYTVVVAKDPFASFVGARWLVGIVRVRDNSDEIRPIEEAMLGCKLPSDCFFAQSFFWRKSFNFRCSQFERLMLATAAIEVEFLLPEPCLPALTLSGGFRPNSSQMTALISGSPTQQNGIVRNAWQMASRPARSDYSITDGGWRYFLCVMIFLGIVTSFLTMLSSNQKSSFRAESLVDEPVRERLAGKLPDEEETVEDEEAVRLGLLAQRAKLKENHGRPERKHGEAHFQAESDTDGEREPPTSPTSHLDKVDKTESTVDEEKEESRSSEHLTVRTIRRKGEAMDSSKELAQERRRPFSSQKRDQRTIRTFKTKNGRAVNGRHDSDGSSFTPFEQPLKIKVMRTKGKRVEQMERPAIAPESPSEEPDVVDEHRTEERSPVSQTGHKVLTVRYVRIKPGSGAESVLTHAEPPSASILAHDHSSSQQALSIRYRRIKAKDHPNRKFDEWKVLIPKVSLNYNSAHMGSAIARNDAMTMKITVLPDKVDASEERTVQLSSMKHSVTNQLDYRIRGRLELADRLLSERRLEESLHEFESILRGYPTSPRSRYGKAVSLDLLSDTRQSNEILERAIYAYEAVINLPNVPDELLKMAVHRLVERCRFRGWFDKAVKAQVRLLEKHPKDTSLLNDFAITLLMMNRYDDSKRVFLSVLDKEMNNAEALLYYGYVLKTVDEDYEKAIHFMARGLALGVQIKRAARFVVHLGDALYRLNRTEEAYELYDEASRHGIFLNRYQRSMYNVDQLSARPWWTVSQTNCNHQLKKFERDWRLIREESLHVWNAKSSAFERVELYIETGDQKQMTLFFPSGAMHERNCALVPKICEILSSLSDPHSGCRISEVRLVAAHAGTETWPHCAFTNCYLTAILGVAVPHGSWLRVHNETKPLILGRLLLFDPSFEHTTYAGGNGWQLVLTLDLWHPELTEEQQQSLNMT</sequence>
<keyword evidence="3" id="KW-1133">Transmembrane helix</keyword>
<accession>A0A5S6R3L3</accession>
<feature type="domain" description="Aspartyl/asparaginy/proline hydroxylase" evidence="4">
    <location>
        <begin position="838"/>
        <end position="992"/>
    </location>
</feature>
<comment type="similarity">
    <text evidence="1">Belongs to the aspartyl/asparaginyl beta-hydroxylase family.</text>
</comment>
<dbReference type="GO" id="GO:0062101">
    <property type="term" value="F:peptidyl-aspartic acid 3-dioxygenase activity"/>
    <property type="evidence" value="ECO:0007669"/>
    <property type="project" value="InterPro"/>
</dbReference>
<dbReference type="PANTHER" id="PTHR12366">
    <property type="entry name" value="ASPARTYL/ASPARAGINYL BETA-HYDROXYLASE"/>
    <property type="match status" value="1"/>
</dbReference>
<reference evidence="6" key="1">
    <citation type="submission" date="2019-12" db="UniProtKB">
        <authorList>
            <consortium name="WormBaseParasite"/>
        </authorList>
    </citation>
    <scope>IDENTIFICATION</scope>
</reference>
<feature type="region of interest" description="Disordered" evidence="2">
    <location>
        <begin position="423"/>
        <end position="459"/>
    </location>
</feature>
<dbReference type="InterPro" id="IPR039038">
    <property type="entry name" value="ASPH"/>
</dbReference>
<dbReference type="WBParaSite" id="TMUE_3000014090.1">
    <property type="protein sequence ID" value="TMUE_3000014090.1"/>
    <property type="gene ID" value="WBGene00292812"/>
</dbReference>
<evidence type="ECO:0000256" key="1">
    <source>
        <dbReference type="ARBA" id="ARBA00007730"/>
    </source>
</evidence>
<organism evidence="5 6">
    <name type="scientific">Trichuris muris</name>
    <name type="common">Mouse whipworm</name>
    <dbReference type="NCBI Taxonomy" id="70415"/>
    <lineage>
        <taxon>Eukaryota</taxon>
        <taxon>Metazoa</taxon>
        <taxon>Ecdysozoa</taxon>
        <taxon>Nematoda</taxon>
        <taxon>Enoplea</taxon>
        <taxon>Dorylaimia</taxon>
        <taxon>Trichinellida</taxon>
        <taxon>Trichuridae</taxon>
        <taxon>Trichuris</taxon>
    </lineage>
</organism>
<keyword evidence="3" id="KW-0812">Transmembrane</keyword>
<dbReference type="Pfam" id="PF05118">
    <property type="entry name" value="Asp_Arg_Hydrox"/>
    <property type="match status" value="1"/>
</dbReference>
<evidence type="ECO:0000313" key="6">
    <source>
        <dbReference type="WBParaSite" id="TMUE_3000014090.1"/>
    </source>
</evidence>
<feature type="compositionally biased region" description="Basic and acidic residues" evidence="2">
    <location>
        <begin position="325"/>
        <end position="334"/>
    </location>
</feature>
<dbReference type="SUPFAM" id="SSF48452">
    <property type="entry name" value="TPR-like"/>
    <property type="match status" value="1"/>
</dbReference>
<keyword evidence="3" id="KW-0472">Membrane</keyword>
<dbReference type="Gene3D" id="1.25.40.10">
    <property type="entry name" value="Tetratricopeptide repeat domain"/>
    <property type="match status" value="1"/>
</dbReference>
<feature type="compositionally biased region" description="Basic and acidic residues" evidence="2">
    <location>
        <begin position="446"/>
        <end position="455"/>
    </location>
</feature>
<evidence type="ECO:0000313" key="5">
    <source>
        <dbReference type="Proteomes" id="UP000046395"/>
    </source>
</evidence>
<dbReference type="InterPro" id="IPR027443">
    <property type="entry name" value="IPNS-like_sf"/>
</dbReference>
<proteinExistence type="inferred from homology"/>
<dbReference type="InterPro" id="IPR007803">
    <property type="entry name" value="Asp/Arg/Pro-Hydrxlase"/>
</dbReference>
<dbReference type="Proteomes" id="UP000046395">
    <property type="component" value="Unassembled WGS sequence"/>
</dbReference>
<feature type="compositionally biased region" description="Basic and acidic residues" evidence="2">
    <location>
        <begin position="341"/>
        <end position="384"/>
    </location>
</feature>
<name>A0A5S6R3L3_TRIMR</name>
<feature type="transmembrane region" description="Helical" evidence="3">
    <location>
        <begin position="220"/>
        <end position="240"/>
    </location>
</feature>
<dbReference type="AlphaFoldDB" id="A0A5S6R3L3"/>